<keyword evidence="4 7" id="KW-1133">Transmembrane helix</keyword>
<evidence type="ECO:0000313" key="8">
    <source>
        <dbReference type="EMBL" id="KAL1510417.1"/>
    </source>
</evidence>
<feature type="transmembrane region" description="Helical" evidence="7">
    <location>
        <begin position="446"/>
        <end position="467"/>
    </location>
</feature>
<keyword evidence="3 7" id="KW-0812">Transmembrane</keyword>
<dbReference type="PANTHER" id="PTHR12300:SF161">
    <property type="entry name" value="RECEPTOR EXPRESSION-ENHANCING PROTEIN"/>
    <property type="match status" value="1"/>
</dbReference>
<evidence type="ECO:0008006" key="10">
    <source>
        <dbReference type="Google" id="ProtNLM"/>
    </source>
</evidence>
<evidence type="ECO:0000313" key="9">
    <source>
        <dbReference type="Proteomes" id="UP001515480"/>
    </source>
</evidence>
<proteinExistence type="inferred from homology"/>
<name>A0AB34IZ91_PRYPA</name>
<dbReference type="AlphaFoldDB" id="A0AB34IZ91"/>
<evidence type="ECO:0000256" key="1">
    <source>
        <dbReference type="ARBA" id="ARBA00004141"/>
    </source>
</evidence>
<evidence type="ECO:0000256" key="6">
    <source>
        <dbReference type="SAM" id="MobiDB-lite"/>
    </source>
</evidence>
<dbReference type="EMBL" id="JBGBPQ010000015">
    <property type="protein sequence ID" value="KAL1510417.1"/>
    <property type="molecule type" value="Genomic_DNA"/>
</dbReference>
<evidence type="ECO:0000256" key="2">
    <source>
        <dbReference type="ARBA" id="ARBA00008573"/>
    </source>
</evidence>
<feature type="region of interest" description="Disordered" evidence="6">
    <location>
        <begin position="529"/>
        <end position="563"/>
    </location>
</feature>
<accession>A0AB34IZ91</accession>
<dbReference type="Pfam" id="PF03134">
    <property type="entry name" value="TB2_DP1_HVA22"/>
    <property type="match status" value="1"/>
</dbReference>
<organism evidence="8 9">
    <name type="scientific">Prymnesium parvum</name>
    <name type="common">Toxic golden alga</name>
    <dbReference type="NCBI Taxonomy" id="97485"/>
    <lineage>
        <taxon>Eukaryota</taxon>
        <taxon>Haptista</taxon>
        <taxon>Haptophyta</taxon>
        <taxon>Prymnesiophyceae</taxon>
        <taxon>Prymnesiales</taxon>
        <taxon>Prymnesiaceae</taxon>
        <taxon>Prymnesium</taxon>
    </lineage>
</organism>
<feature type="transmembrane region" description="Helical" evidence="7">
    <location>
        <begin position="147"/>
        <end position="170"/>
    </location>
</feature>
<comment type="similarity">
    <text evidence="2">Belongs to the DP1 family.</text>
</comment>
<comment type="subcellular location">
    <subcellularLocation>
        <location evidence="1">Membrane</location>
        <topology evidence="1">Multi-pass membrane protein</topology>
    </subcellularLocation>
</comment>
<gene>
    <name evidence="8" type="ORF">AB1Y20_006725</name>
</gene>
<comment type="caution">
    <text evidence="8">The sequence shown here is derived from an EMBL/GenBank/DDBJ whole genome shotgun (WGS) entry which is preliminary data.</text>
</comment>
<protein>
    <recommendedName>
        <fullName evidence="10">Receptor for retinol uptake STRA6</fullName>
    </recommendedName>
</protein>
<keyword evidence="5 7" id="KW-0472">Membrane</keyword>
<dbReference type="Proteomes" id="UP001515480">
    <property type="component" value="Unassembled WGS sequence"/>
</dbReference>
<evidence type="ECO:0000256" key="7">
    <source>
        <dbReference type="SAM" id="Phobius"/>
    </source>
</evidence>
<sequence>MAKSNARTASPHKPPARRSPLLRRACHAFTKLALLLGVGLLLFGLSLLPPTASAQLCGYFPDDIARPCTHWLALLSQLPDELGFAAREEYYACAVDVQATTWAAMLSWYTLLRLLSQPLVRLTMIAAPHVREALLALAVRLAAQSPAMIAAEACILAAALAAWRLVALILRRGYLDRARRRLHRTRAALRTRFRTASQGVGTACSLAGQIFPHACFWLSCVLLLRLAHARGGAERLSDLIGSTAPFVSTGLPVVRTVWSLGAHAAVQRDQLRYWVLWAGLKLLHEGLLCIPFVGWLLTLYPLPYVHELLFASYIWLQLPSHSGLHLTYHIVASNLRKRMWHLRLPQLPKGTLYMLRFSLPHLLPPARRAQLAQLASESGMMILGAALLLTPTPIAAIGVLVVSIVVPMQRAINAIDASEQQGSAGEEREGGLEHDARVTSELKYWLSYYALHLALHIFAPILDWVPFMTHIKLLLLLWVQLPFFRGATRLLASGVRMLRGRTDEAPSLAKGSDVAIAERSNALISSRLKKRQLRSPVSQPSNEPRGDAAATPTHLDFSHTKSE</sequence>
<evidence type="ECO:0000256" key="3">
    <source>
        <dbReference type="ARBA" id="ARBA00022692"/>
    </source>
</evidence>
<evidence type="ECO:0000256" key="4">
    <source>
        <dbReference type="ARBA" id="ARBA00022989"/>
    </source>
</evidence>
<reference evidence="8 9" key="1">
    <citation type="journal article" date="2024" name="Science">
        <title>Giant polyketide synthase enzymes in the biosynthesis of giant marine polyether toxins.</title>
        <authorList>
            <person name="Fallon T.R."/>
            <person name="Shende V.V."/>
            <person name="Wierzbicki I.H."/>
            <person name="Pendleton A.L."/>
            <person name="Watervoot N.F."/>
            <person name="Auber R.P."/>
            <person name="Gonzalez D.J."/>
            <person name="Wisecaver J.H."/>
            <person name="Moore B.S."/>
        </authorList>
    </citation>
    <scope>NUCLEOTIDE SEQUENCE [LARGE SCALE GENOMIC DNA]</scope>
    <source>
        <strain evidence="8 9">12B1</strain>
    </source>
</reference>
<dbReference type="PANTHER" id="PTHR12300">
    <property type="entry name" value="HVA22-LIKE PROTEINS"/>
    <property type="match status" value="1"/>
</dbReference>
<dbReference type="InterPro" id="IPR004345">
    <property type="entry name" value="TB2_DP1_HVA22"/>
</dbReference>
<keyword evidence="9" id="KW-1185">Reference proteome</keyword>
<evidence type="ECO:0000256" key="5">
    <source>
        <dbReference type="ARBA" id="ARBA00023136"/>
    </source>
</evidence>
<feature type="transmembrane region" description="Helical" evidence="7">
    <location>
        <begin position="381"/>
        <end position="406"/>
    </location>
</feature>
<feature type="transmembrane region" description="Helical" evidence="7">
    <location>
        <begin position="282"/>
        <end position="302"/>
    </location>
</feature>
<dbReference type="GO" id="GO:0016020">
    <property type="term" value="C:membrane"/>
    <property type="evidence" value="ECO:0007669"/>
    <property type="project" value="UniProtKB-SubCell"/>
</dbReference>